<dbReference type="Proteomes" id="UP000233276">
    <property type="component" value="Chromosome"/>
</dbReference>
<reference evidence="1 2" key="1">
    <citation type="submission" date="2017-12" db="EMBL/GenBank/DDBJ databases">
        <title>Isolation and characterization of estrogens degradatiion strain Microbacterium hominis SJTG1.</title>
        <authorList>
            <person name="Xiong W."/>
            <person name="Yin C."/>
            <person name="Zheng D."/>
            <person name="Liang R."/>
        </authorList>
    </citation>
    <scope>NUCLEOTIDE SEQUENCE [LARGE SCALE GENOMIC DNA]</scope>
    <source>
        <strain evidence="1 2">SJTG1</strain>
    </source>
</reference>
<evidence type="ECO:0000313" key="1">
    <source>
        <dbReference type="EMBL" id="AUG28723.1"/>
    </source>
</evidence>
<name>A0A2K9DVQ2_9MICO</name>
<proteinExistence type="predicted"/>
<dbReference type="KEGG" id="mhos:CXR34_04055"/>
<dbReference type="RefSeq" id="WP_101305651.1">
    <property type="nucleotide sequence ID" value="NZ_CP025299.1"/>
</dbReference>
<sequence length="90" mass="9698">MLTGLIRPVETRTIDVEGDSLADVHAKLVAQVPAGWELTKAPVAMTAGSTSLKATGTIERRDGIREIEADTMAQLEAKVPEGWQLLSVRE</sequence>
<dbReference type="AlphaFoldDB" id="A0A2K9DVQ2"/>
<organism evidence="1 2">
    <name type="scientific">Microbacterium hominis</name>
    <dbReference type="NCBI Taxonomy" id="162426"/>
    <lineage>
        <taxon>Bacteria</taxon>
        <taxon>Bacillati</taxon>
        <taxon>Actinomycetota</taxon>
        <taxon>Actinomycetes</taxon>
        <taxon>Micrococcales</taxon>
        <taxon>Microbacteriaceae</taxon>
        <taxon>Microbacterium</taxon>
    </lineage>
</organism>
<dbReference type="EMBL" id="CP025299">
    <property type="protein sequence ID" value="AUG28723.1"/>
    <property type="molecule type" value="Genomic_DNA"/>
</dbReference>
<accession>A0A2K9DVQ2</accession>
<evidence type="ECO:0000313" key="2">
    <source>
        <dbReference type="Proteomes" id="UP000233276"/>
    </source>
</evidence>
<protein>
    <submittedName>
        <fullName evidence="1">Uncharacterized protein</fullName>
    </submittedName>
</protein>
<gene>
    <name evidence="1" type="ORF">CXR34_04055</name>
</gene>